<organism evidence="1 2">
    <name type="scientific">Bacillus safensis</name>
    <dbReference type="NCBI Taxonomy" id="561879"/>
    <lineage>
        <taxon>Bacteria</taxon>
        <taxon>Bacillati</taxon>
        <taxon>Bacillota</taxon>
        <taxon>Bacilli</taxon>
        <taxon>Bacillales</taxon>
        <taxon>Bacillaceae</taxon>
        <taxon>Bacillus</taxon>
    </lineage>
</organism>
<dbReference type="EMBL" id="AP021906">
    <property type="protein sequence ID" value="BBP90493.1"/>
    <property type="molecule type" value="Genomic_DNA"/>
</dbReference>
<name>A0A5S9MBK6_BACIA</name>
<accession>A0A5S9MBK6</accession>
<dbReference type="Proteomes" id="UP000464658">
    <property type="component" value="Chromosome"/>
</dbReference>
<proteinExistence type="predicted"/>
<sequence>MPKSMQIKSVNWQKAYPEDMASYIKGKDELIKEIEQEAYNWSDQLKTNDQT</sequence>
<reference evidence="1 2" key="1">
    <citation type="submission" date="2019-12" db="EMBL/GenBank/DDBJ databases">
        <title>Full genome sequence of a Bacillus safensis strain isolated from commercially available natto in Indonesia.</title>
        <authorList>
            <person name="Yoshida M."/>
            <person name="Uomi M."/>
            <person name="Waturangi D."/>
            <person name="Ekaputri J.J."/>
            <person name="Setiamarga D.H.E."/>
        </authorList>
    </citation>
    <scope>NUCLEOTIDE SEQUENCE [LARGE SCALE GENOMIC DNA]</scope>
    <source>
        <strain evidence="1 2">IDN1</strain>
    </source>
</reference>
<evidence type="ECO:0000313" key="2">
    <source>
        <dbReference type="Proteomes" id="UP000464658"/>
    </source>
</evidence>
<dbReference type="AlphaFoldDB" id="A0A5S9MBK6"/>
<protein>
    <submittedName>
        <fullName evidence="1">Uncharacterized protein</fullName>
    </submittedName>
</protein>
<evidence type="ECO:0000313" key="1">
    <source>
        <dbReference type="EMBL" id="BBP90493.1"/>
    </source>
</evidence>
<gene>
    <name evidence="1" type="ORF">BsIDN1_41110</name>
</gene>